<accession>A0AAE1UB28</accession>
<sequence>METGVREEEGRGKKKGEGGIRVMETEGQRKRTRANETRQDETPEYEMHGTLVNKVETRQEQEIENRTTRQERNGAPRRVM</sequence>
<evidence type="ECO:0000313" key="3">
    <source>
        <dbReference type="Proteomes" id="UP001292094"/>
    </source>
</evidence>
<comment type="caution">
    <text evidence="2">The sequence shown here is derived from an EMBL/GenBank/DDBJ whole genome shotgun (WGS) entry which is preliminary data.</text>
</comment>
<feature type="compositionally biased region" description="Basic and acidic residues" evidence="1">
    <location>
        <begin position="55"/>
        <end position="74"/>
    </location>
</feature>
<reference evidence="2" key="1">
    <citation type="submission" date="2023-11" db="EMBL/GenBank/DDBJ databases">
        <title>Genome assemblies of two species of porcelain crab, Petrolisthes cinctipes and Petrolisthes manimaculis (Anomura: Porcellanidae).</title>
        <authorList>
            <person name="Angst P."/>
        </authorList>
    </citation>
    <scope>NUCLEOTIDE SEQUENCE</scope>
    <source>
        <strain evidence="2">PB745_02</strain>
        <tissue evidence="2">Gill</tissue>
    </source>
</reference>
<evidence type="ECO:0000313" key="2">
    <source>
        <dbReference type="EMBL" id="KAK4312169.1"/>
    </source>
</evidence>
<feature type="compositionally biased region" description="Basic and acidic residues" evidence="1">
    <location>
        <begin position="1"/>
        <end position="47"/>
    </location>
</feature>
<dbReference type="Proteomes" id="UP001292094">
    <property type="component" value="Unassembled WGS sequence"/>
</dbReference>
<gene>
    <name evidence="2" type="ORF">Pmani_016383</name>
</gene>
<organism evidence="2 3">
    <name type="scientific">Petrolisthes manimaculis</name>
    <dbReference type="NCBI Taxonomy" id="1843537"/>
    <lineage>
        <taxon>Eukaryota</taxon>
        <taxon>Metazoa</taxon>
        <taxon>Ecdysozoa</taxon>
        <taxon>Arthropoda</taxon>
        <taxon>Crustacea</taxon>
        <taxon>Multicrustacea</taxon>
        <taxon>Malacostraca</taxon>
        <taxon>Eumalacostraca</taxon>
        <taxon>Eucarida</taxon>
        <taxon>Decapoda</taxon>
        <taxon>Pleocyemata</taxon>
        <taxon>Anomura</taxon>
        <taxon>Galatheoidea</taxon>
        <taxon>Porcellanidae</taxon>
        <taxon>Petrolisthes</taxon>
    </lineage>
</organism>
<proteinExistence type="predicted"/>
<name>A0AAE1UB28_9EUCA</name>
<protein>
    <submittedName>
        <fullName evidence="2">Uncharacterized protein</fullName>
    </submittedName>
</protein>
<evidence type="ECO:0000256" key="1">
    <source>
        <dbReference type="SAM" id="MobiDB-lite"/>
    </source>
</evidence>
<keyword evidence="3" id="KW-1185">Reference proteome</keyword>
<dbReference type="EMBL" id="JAWZYT010001438">
    <property type="protein sequence ID" value="KAK4312169.1"/>
    <property type="molecule type" value="Genomic_DNA"/>
</dbReference>
<dbReference type="AlphaFoldDB" id="A0AAE1UB28"/>
<feature type="region of interest" description="Disordered" evidence="1">
    <location>
        <begin position="1"/>
        <end position="80"/>
    </location>
</feature>